<name>A0A7X0V8Q7_9ACTN</name>
<dbReference type="GO" id="GO:0036088">
    <property type="term" value="P:D-serine catabolic process"/>
    <property type="evidence" value="ECO:0007669"/>
    <property type="project" value="TreeGrafter"/>
</dbReference>
<dbReference type="InterPro" id="IPR026956">
    <property type="entry name" value="D-ser_dehydrat-like_dom"/>
</dbReference>
<keyword evidence="2" id="KW-0456">Lyase</keyword>
<protein>
    <submittedName>
        <fullName evidence="4">Alanine racemase</fullName>
    </submittedName>
</protein>
<dbReference type="AlphaFoldDB" id="A0A7X0V8Q7"/>
<gene>
    <name evidence="4" type="ORF">H5V45_00475</name>
</gene>
<evidence type="ECO:0000259" key="3">
    <source>
        <dbReference type="SMART" id="SM01119"/>
    </source>
</evidence>
<evidence type="ECO:0000256" key="2">
    <source>
        <dbReference type="ARBA" id="ARBA00023239"/>
    </source>
</evidence>
<dbReference type="PANTHER" id="PTHR28004:SF2">
    <property type="entry name" value="D-SERINE DEHYDRATASE"/>
    <property type="match status" value="1"/>
</dbReference>
<dbReference type="Pfam" id="PF01168">
    <property type="entry name" value="Ala_racemase_N"/>
    <property type="match status" value="1"/>
</dbReference>
<evidence type="ECO:0000313" key="4">
    <source>
        <dbReference type="EMBL" id="MBB6625781.1"/>
    </source>
</evidence>
<sequence>MAPTPSTPWLRVDLPRLRRNVRRVAEHAATAGVALRPHVKTHKSVEIARLQLASGAVGITVATIGEAETFVRNGVTDVFIAYPLWLDDASATRLRDLAIDARVAFGVDSVEGVANAARLLGATTAEVLVEVDSGHHRSGVAPDEAGTVAATATRTGLGVRGVFTFPGHSYAPDALAGAAADEADALARAAAALRAVGLEPEVLSGGSTPSLAHADTGVLSELRPGVYVFGDAQQWELGSCPPEDIALTCRSTVVSHAHGRVVLDAGSKVLGADRAPYATGFGRLLDHPDARIVLLSEHHAVVDLGGAPLPPLGSQVDVVPNHVCAAVNLVDTVYAEESGELRAWRVAARGLNA</sequence>
<accession>A0A7X0V8Q7</accession>
<dbReference type="InterPro" id="IPR029066">
    <property type="entry name" value="PLP-binding_barrel"/>
</dbReference>
<dbReference type="Gene3D" id="3.20.20.10">
    <property type="entry name" value="Alanine racemase"/>
    <property type="match status" value="1"/>
</dbReference>
<dbReference type="SUPFAM" id="SSF51419">
    <property type="entry name" value="PLP-binding barrel"/>
    <property type="match status" value="1"/>
</dbReference>
<reference evidence="4 5" key="1">
    <citation type="submission" date="2020-08" db="EMBL/GenBank/DDBJ databases">
        <authorList>
            <person name="Seo M.-J."/>
        </authorList>
    </citation>
    <scope>NUCLEOTIDE SEQUENCE [LARGE SCALE GENOMIC DNA]</scope>
    <source>
        <strain evidence="4 5">KIGAM211</strain>
    </source>
</reference>
<dbReference type="PANTHER" id="PTHR28004">
    <property type="entry name" value="ZGC:162816-RELATED"/>
    <property type="match status" value="1"/>
</dbReference>
<keyword evidence="5" id="KW-1185">Reference proteome</keyword>
<comment type="similarity">
    <text evidence="1">Belongs to the DSD1 family.</text>
</comment>
<dbReference type="Pfam" id="PF14031">
    <property type="entry name" value="D-ser_dehydrat"/>
    <property type="match status" value="1"/>
</dbReference>
<dbReference type="EMBL" id="JACKXE010000001">
    <property type="protein sequence ID" value="MBB6625781.1"/>
    <property type="molecule type" value="Genomic_DNA"/>
</dbReference>
<dbReference type="GO" id="GO:0008721">
    <property type="term" value="F:D-serine ammonia-lyase activity"/>
    <property type="evidence" value="ECO:0007669"/>
    <property type="project" value="TreeGrafter"/>
</dbReference>
<dbReference type="InterPro" id="IPR042208">
    <property type="entry name" value="D-ser_dehydrat-like_sf"/>
</dbReference>
<dbReference type="Proteomes" id="UP000523955">
    <property type="component" value="Unassembled WGS sequence"/>
</dbReference>
<evidence type="ECO:0000313" key="5">
    <source>
        <dbReference type="Proteomes" id="UP000523955"/>
    </source>
</evidence>
<organism evidence="4 5">
    <name type="scientific">Nocardioides luti</name>
    <dbReference type="NCBI Taxonomy" id="2761101"/>
    <lineage>
        <taxon>Bacteria</taxon>
        <taxon>Bacillati</taxon>
        <taxon>Actinomycetota</taxon>
        <taxon>Actinomycetes</taxon>
        <taxon>Propionibacteriales</taxon>
        <taxon>Nocardioidaceae</taxon>
        <taxon>Nocardioides</taxon>
    </lineage>
</organism>
<feature type="domain" description="D-serine dehydratase-like" evidence="3">
    <location>
        <begin position="246"/>
        <end position="337"/>
    </location>
</feature>
<dbReference type="RefSeq" id="WP_185251124.1">
    <property type="nucleotide sequence ID" value="NZ_JACKXE010000001.1"/>
</dbReference>
<dbReference type="Gene3D" id="2.40.37.20">
    <property type="entry name" value="D-serine dehydratase-like domain"/>
    <property type="match status" value="1"/>
</dbReference>
<proteinExistence type="inferred from homology"/>
<dbReference type="InterPro" id="IPR051466">
    <property type="entry name" value="D-amino_acid_metab_enzyme"/>
</dbReference>
<evidence type="ECO:0000256" key="1">
    <source>
        <dbReference type="ARBA" id="ARBA00005323"/>
    </source>
</evidence>
<comment type="caution">
    <text evidence="4">The sequence shown here is derived from an EMBL/GenBank/DDBJ whole genome shotgun (WGS) entry which is preliminary data.</text>
</comment>
<dbReference type="SMART" id="SM01119">
    <property type="entry name" value="D-ser_dehydrat"/>
    <property type="match status" value="1"/>
</dbReference>
<dbReference type="InterPro" id="IPR001608">
    <property type="entry name" value="Ala_racemase_N"/>
</dbReference>